<protein>
    <submittedName>
        <fullName evidence="7">Transcriptional regulator, TetR family</fullName>
    </submittedName>
</protein>
<accession>F0EKA8</accession>
<name>F0EKA8_ENTCA</name>
<dbReference type="PRINTS" id="PR00455">
    <property type="entry name" value="HTHTETR"/>
</dbReference>
<dbReference type="SUPFAM" id="SSF46689">
    <property type="entry name" value="Homeodomain-like"/>
    <property type="match status" value="1"/>
</dbReference>
<dbReference type="InterPro" id="IPR036271">
    <property type="entry name" value="Tet_transcr_reg_TetR-rel_C_sf"/>
</dbReference>
<evidence type="ECO:0000256" key="1">
    <source>
        <dbReference type="ARBA" id="ARBA00023015"/>
    </source>
</evidence>
<feature type="DNA-binding region" description="H-T-H motif" evidence="4">
    <location>
        <begin position="46"/>
        <end position="65"/>
    </location>
</feature>
<dbReference type="PANTHER" id="PTHR47506">
    <property type="entry name" value="TRANSCRIPTIONAL REGULATORY PROTEIN"/>
    <property type="match status" value="1"/>
</dbReference>
<evidence type="ECO:0000256" key="5">
    <source>
        <dbReference type="SAM" id="MobiDB-lite"/>
    </source>
</evidence>
<sequence>MKGAKKMAKKQQSELTTAEKKKQQKRDLILESAKVVFSKKGLIDATMKDIIEECGISRGGIYLYFRSVDEIFLAVLEQRSKRKFDDVREMIMEQVPFETILNKYFSDHRKRLLHSISDGMLRAVYEYYYTHKTEASSSLQQAQLAETKRTIHEIFQVGVQQGVLKDENLAVIAENYMFVIEGLGILALTGHITEQTIDDQIAVMRQLLPYRE</sequence>
<comment type="caution">
    <text evidence="7">The sequence shown here is derived from an EMBL/GenBank/DDBJ whole genome shotgun (WGS) entry which is preliminary data.</text>
</comment>
<dbReference type="PROSITE" id="PS50977">
    <property type="entry name" value="HTH_TETR_2"/>
    <property type="match status" value="1"/>
</dbReference>
<dbReference type="HOGENOM" id="CLU_069356_15_12_9"/>
<dbReference type="Pfam" id="PF00440">
    <property type="entry name" value="TetR_N"/>
    <property type="match status" value="1"/>
</dbReference>
<feature type="region of interest" description="Disordered" evidence="5">
    <location>
        <begin position="1"/>
        <end position="21"/>
    </location>
</feature>
<dbReference type="Proteomes" id="UP000004835">
    <property type="component" value="Unassembled WGS sequence"/>
</dbReference>
<evidence type="ECO:0000256" key="3">
    <source>
        <dbReference type="ARBA" id="ARBA00023163"/>
    </source>
</evidence>
<dbReference type="InterPro" id="IPR001647">
    <property type="entry name" value="HTH_TetR"/>
</dbReference>
<dbReference type="Gene3D" id="1.10.357.10">
    <property type="entry name" value="Tetracycline Repressor, domain 2"/>
    <property type="match status" value="1"/>
</dbReference>
<feature type="domain" description="HTH tetR-type" evidence="6">
    <location>
        <begin position="23"/>
        <end position="83"/>
    </location>
</feature>
<keyword evidence="3" id="KW-0804">Transcription</keyword>
<evidence type="ECO:0000313" key="7">
    <source>
        <dbReference type="EMBL" id="EGC69566.1"/>
    </source>
</evidence>
<evidence type="ECO:0000256" key="2">
    <source>
        <dbReference type="ARBA" id="ARBA00023125"/>
    </source>
</evidence>
<gene>
    <name evidence="7" type="ORF">HMPREF9087_1850</name>
</gene>
<dbReference type="GO" id="GO:0003677">
    <property type="term" value="F:DNA binding"/>
    <property type="evidence" value="ECO:0007669"/>
    <property type="project" value="UniProtKB-UniRule"/>
</dbReference>
<dbReference type="AlphaFoldDB" id="F0EKA8"/>
<dbReference type="Gene3D" id="1.10.10.60">
    <property type="entry name" value="Homeodomain-like"/>
    <property type="match status" value="1"/>
</dbReference>
<proteinExistence type="predicted"/>
<dbReference type="InterPro" id="IPR009057">
    <property type="entry name" value="Homeodomain-like_sf"/>
</dbReference>
<keyword evidence="2 4" id="KW-0238">DNA-binding</keyword>
<dbReference type="SUPFAM" id="SSF48498">
    <property type="entry name" value="Tetracyclin repressor-like, C-terminal domain"/>
    <property type="match status" value="1"/>
</dbReference>
<evidence type="ECO:0000259" key="6">
    <source>
        <dbReference type="PROSITE" id="PS50977"/>
    </source>
</evidence>
<evidence type="ECO:0000256" key="4">
    <source>
        <dbReference type="PROSITE-ProRule" id="PRU00335"/>
    </source>
</evidence>
<dbReference type="PANTHER" id="PTHR47506:SF6">
    <property type="entry name" value="HTH-TYPE TRANSCRIPTIONAL REPRESSOR NEMR"/>
    <property type="match status" value="1"/>
</dbReference>
<evidence type="ECO:0000313" key="8">
    <source>
        <dbReference type="Proteomes" id="UP000004835"/>
    </source>
</evidence>
<dbReference type="EMBL" id="AEWT01000013">
    <property type="protein sequence ID" value="EGC69566.1"/>
    <property type="molecule type" value="Genomic_DNA"/>
</dbReference>
<reference evidence="7 8" key="1">
    <citation type="submission" date="2011-01" db="EMBL/GenBank/DDBJ databases">
        <authorList>
            <person name="Muzny D."/>
            <person name="Qin X."/>
            <person name="Deng J."/>
            <person name="Jiang H."/>
            <person name="Liu Y."/>
            <person name="Qu J."/>
            <person name="Song X.-Z."/>
            <person name="Zhang L."/>
            <person name="Thornton R."/>
            <person name="Coyle M."/>
            <person name="Francisco L."/>
            <person name="Jackson L."/>
            <person name="Javaid M."/>
            <person name="Korchina V."/>
            <person name="Kovar C."/>
            <person name="Mata R."/>
            <person name="Mathew T."/>
            <person name="Ngo R."/>
            <person name="Nguyen L."/>
            <person name="Nguyen N."/>
            <person name="Okwuonu G."/>
            <person name="Ongeri F."/>
            <person name="Pham C."/>
            <person name="Simmons D."/>
            <person name="Wilczek-Boney K."/>
            <person name="Hale W."/>
            <person name="Jakkamsetti A."/>
            <person name="Pham P."/>
            <person name="Ruth R."/>
            <person name="San Lucas F."/>
            <person name="Warren J."/>
            <person name="Zhang J."/>
            <person name="Zhao Z."/>
            <person name="Zhou C."/>
            <person name="Zhu D."/>
            <person name="Lee S."/>
            <person name="Bess C."/>
            <person name="Blankenburg K."/>
            <person name="Forbes L."/>
            <person name="Fu Q."/>
            <person name="Gubbala S."/>
            <person name="Hirani K."/>
            <person name="Jayaseelan J.C."/>
            <person name="Lara F."/>
            <person name="Munidasa M."/>
            <person name="Palculict T."/>
            <person name="Patil S."/>
            <person name="Pu L.-L."/>
            <person name="Saada N."/>
            <person name="Tang L."/>
            <person name="Weissenberger G."/>
            <person name="Zhu Y."/>
            <person name="Hemphill L."/>
            <person name="Shang Y."/>
            <person name="Youmans B."/>
            <person name="Ayvaz T."/>
            <person name="Ross M."/>
            <person name="Santibanez J."/>
            <person name="Aqrawi P."/>
            <person name="Gross S."/>
            <person name="Joshi V."/>
            <person name="Fowler G."/>
            <person name="Nazareth L."/>
            <person name="Reid J."/>
            <person name="Worley K."/>
            <person name="Petrosino J."/>
            <person name="Highlander S."/>
            <person name="Gibbs R."/>
        </authorList>
    </citation>
    <scope>NUCLEOTIDE SEQUENCE [LARGE SCALE GENOMIC DNA]</scope>
    <source>
        <strain evidence="7 8">ATCC 12755</strain>
    </source>
</reference>
<keyword evidence="1" id="KW-0805">Transcription regulation</keyword>
<organism evidence="7 8">
    <name type="scientific">Enterococcus casseliflavus ATCC 12755</name>
    <dbReference type="NCBI Taxonomy" id="888066"/>
    <lineage>
        <taxon>Bacteria</taxon>
        <taxon>Bacillati</taxon>
        <taxon>Bacillota</taxon>
        <taxon>Bacilli</taxon>
        <taxon>Lactobacillales</taxon>
        <taxon>Enterococcaceae</taxon>
        <taxon>Enterococcus</taxon>
    </lineage>
</organism>